<sequence>MKAIDTLRTALAFSDMGMKHLSEMSDAPLLRPGPWGGNHAMWIAGHLTVVEGRLQQILHGIPNPVKDWKPLFDWGSEPVDDPAAYPPYEEVVAKFKELREQTHAFLNDVGEEGLDQPTKCQPPGFGGFETAGSAILIVACHATGHLGGLTVVRAAAGKQRLFVPSRELRDF</sequence>
<reference evidence="2 3" key="1">
    <citation type="submission" date="2018-02" db="EMBL/GenBank/DDBJ databases">
        <title>Comparative genomes isolates from brazilian mangrove.</title>
        <authorList>
            <person name="Araujo J.E."/>
            <person name="Taketani R.G."/>
            <person name="Silva M.C.P."/>
            <person name="Loureco M.V."/>
            <person name="Andreote F.D."/>
        </authorList>
    </citation>
    <scope>NUCLEOTIDE SEQUENCE [LARGE SCALE GENOMIC DNA]</scope>
    <source>
        <strain evidence="2 3">Hex-1 MGV</strain>
    </source>
</reference>
<dbReference type="Pfam" id="PF12867">
    <property type="entry name" value="DinB_2"/>
    <property type="match status" value="1"/>
</dbReference>
<dbReference type="Gene3D" id="1.20.120.450">
    <property type="entry name" value="dinb family like domain"/>
    <property type="match status" value="1"/>
</dbReference>
<dbReference type="RefSeq" id="WP_105329990.1">
    <property type="nucleotide sequence ID" value="NZ_PUHY01000010.1"/>
</dbReference>
<dbReference type="OrthoDB" id="267642at2"/>
<dbReference type="AlphaFoldDB" id="A0A2S8FQD9"/>
<evidence type="ECO:0000313" key="2">
    <source>
        <dbReference type="EMBL" id="PQO34260.1"/>
    </source>
</evidence>
<comment type="caution">
    <text evidence="2">The sequence shown here is derived from an EMBL/GenBank/DDBJ whole genome shotgun (WGS) entry which is preliminary data.</text>
</comment>
<name>A0A2S8FQD9_9BACT</name>
<accession>A0A2S8FQD9</accession>
<organism evidence="2 3">
    <name type="scientific">Blastopirellula marina</name>
    <dbReference type="NCBI Taxonomy" id="124"/>
    <lineage>
        <taxon>Bacteria</taxon>
        <taxon>Pseudomonadati</taxon>
        <taxon>Planctomycetota</taxon>
        <taxon>Planctomycetia</taxon>
        <taxon>Pirellulales</taxon>
        <taxon>Pirellulaceae</taxon>
        <taxon>Blastopirellula</taxon>
    </lineage>
</organism>
<dbReference type="InterPro" id="IPR034660">
    <property type="entry name" value="DinB/YfiT-like"/>
</dbReference>
<gene>
    <name evidence="2" type="ORF">C5Y83_12050</name>
</gene>
<evidence type="ECO:0000259" key="1">
    <source>
        <dbReference type="Pfam" id="PF12867"/>
    </source>
</evidence>
<feature type="domain" description="DinB-like" evidence="1">
    <location>
        <begin position="19"/>
        <end position="147"/>
    </location>
</feature>
<dbReference type="Proteomes" id="UP000238322">
    <property type="component" value="Unassembled WGS sequence"/>
</dbReference>
<protein>
    <recommendedName>
        <fullName evidence="1">DinB-like domain-containing protein</fullName>
    </recommendedName>
</protein>
<dbReference type="InterPro" id="IPR024775">
    <property type="entry name" value="DinB-like"/>
</dbReference>
<proteinExistence type="predicted"/>
<evidence type="ECO:0000313" key="3">
    <source>
        <dbReference type="Proteomes" id="UP000238322"/>
    </source>
</evidence>
<dbReference type="EMBL" id="PUHY01000010">
    <property type="protein sequence ID" value="PQO34260.1"/>
    <property type="molecule type" value="Genomic_DNA"/>
</dbReference>
<dbReference type="SUPFAM" id="SSF109854">
    <property type="entry name" value="DinB/YfiT-like putative metalloenzymes"/>
    <property type="match status" value="1"/>
</dbReference>